<evidence type="ECO:0008006" key="9">
    <source>
        <dbReference type="Google" id="ProtNLM"/>
    </source>
</evidence>
<dbReference type="OrthoDB" id="1470350at2759"/>
<keyword evidence="6" id="KW-0560">Oxidoreductase</keyword>
<evidence type="ECO:0000313" key="8">
    <source>
        <dbReference type="Proteomes" id="UP000603453"/>
    </source>
</evidence>
<name>A0A8H7RNL5_9FUNG</name>
<dbReference type="InterPro" id="IPR050121">
    <property type="entry name" value="Cytochrome_P450_monoxygenase"/>
</dbReference>
<evidence type="ECO:0000256" key="1">
    <source>
        <dbReference type="ARBA" id="ARBA00001971"/>
    </source>
</evidence>
<evidence type="ECO:0000256" key="5">
    <source>
        <dbReference type="PIRSR" id="PIRSR602401-1"/>
    </source>
</evidence>
<dbReference type="Gene3D" id="1.10.630.10">
    <property type="entry name" value="Cytochrome P450"/>
    <property type="match status" value="1"/>
</dbReference>
<comment type="similarity">
    <text evidence="2 6">Belongs to the cytochrome P450 family.</text>
</comment>
<dbReference type="InterPro" id="IPR036396">
    <property type="entry name" value="Cyt_P450_sf"/>
</dbReference>
<dbReference type="PRINTS" id="PR00385">
    <property type="entry name" value="P450"/>
</dbReference>
<keyword evidence="4 5" id="KW-0408">Iron</keyword>
<comment type="cofactor">
    <cofactor evidence="1 5">
        <name>heme</name>
        <dbReference type="ChEBI" id="CHEBI:30413"/>
    </cofactor>
</comment>
<sequence length="534" mass="60378">MIVTSVKDMLQMTSSHILSFYELYILPTVKNDKKKLTYVGSAIAATLFYTLYRKIALPPAGIRAIPRVNFFSYMASVLRGDDPHQQLKYLYSPLISKANGVYVRPNRVGWSVYVTNPVDMKKVYLKGDLFPKDSHSFGKGDTLINGMIRTPSILTSVGAKWKLHRKAANPAFHRAMPVNLFGRLTQQLFTEIEKEDGTMNMSAYLERFGFDAITAAGFGYNANAIGDKNSEWVRYYTTLVKGVFNPFFFLFPIFDTKLRWMFPSRVRLHQTLKDFLAKVEEIIIEKRVLIAKQGGIDSLDDAEKDLCTLMIEAEAGEGGALTNEEMMNDVLAFILAGHDTTANALGSAMYYLATHRDCQQKLRDEAIQYLGDAPFDVIPTVEQTKDMPYVNMVIKETLRIMGPAVWGQPRVAAEDTELGGFMIPKGTIVTTDIIGVQHDANIWQDPETFNPERFNPENEDSKRTNNAWLPFGNGQRQCIGMNMSLAEQRVLLTMMARKYIWSLPKDSIHKDGMVINGMDIVGPKELILDFTKRY</sequence>
<dbReference type="GO" id="GO:0004497">
    <property type="term" value="F:monooxygenase activity"/>
    <property type="evidence" value="ECO:0007669"/>
    <property type="project" value="UniProtKB-KW"/>
</dbReference>
<dbReference type="PRINTS" id="PR00463">
    <property type="entry name" value="EP450I"/>
</dbReference>
<dbReference type="AlphaFoldDB" id="A0A8H7RNL5"/>
<comment type="caution">
    <text evidence="7">The sequence shown here is derived from an EMBL/GenBank/DDBJ whole genome shotgun (WGS) entry which is preliminary data.</text>
</comment>
<proteinExistence type="inferred from homology"/>
<dbReference type="GO" id="GO:0005506">
    <property type="term" value="F:iron ion binding"/>
    <property type="evidence" value="ECO:0007669"/>
    <property type="project" value="InterPro"/>
</dbReference>
<protein>
    <recommendedName>
        <fullName evidence="9">Cytochrome P450</fullName>
    </recommendedName>
</protein>
<keyword evidence="5 6" id="KW-0349">Heme</keyword>
<dbReference type="Pfam" id="PF00067">
    <property type="entry name" value="p450"/>
    <property type="match status" value="1"/>
</dbReference>
<gene>
    <name evidence="7" type="ORF">INT47_000893</name>
</gene>
<keyword evidence="3 5" id="KW-0479">Metal-binding</keyword>
<dbReference type="GO" id="GO:0020037">
    <property type="term" value="F:heme binding"/>
    <property type="evidence" value="ECO:0007669"/>
    <property type="project" value="InterPro"/>
</dbReference>
<dbReference type="InterPro" id="IPR002401">
    <property type="entry name" value="Cyt_P450_E_grp-I"/>
</dbReference>
<evidence type="ECO:0000313" key="7">
    <source>
        <dbReference type="EMBL" id="KAG2214337.1"/>
    </source>
</evidence>
<reference evidence="7" key="1">
    <citation type="submission" date="2020-12" db="EMBL/GenBank/DDBJ databases">
        <title>Metabolic potential, ecology and presence of endohyphal bacteria is reflected in genomic diversity of Mucoromycotina.</title>
        <authorList>
            <person name="Muszewska A."/>
            <person name="Okrasinska A."/>
            <person name="Steczkiewicz K."/>
            <person name="Drgas O."/>
            <person name="Orlowska M."/>
            <person name="Perlinska-Lenart U."/>
            <person name="Aleksandrzak-Piekarczyk T."/>
            <person name="Szatraj K."/>
            <person name="Zielenkiewicz U."/>
            <person name="Pilsyk S."/>
            <person name="Malc E."/>
            <person name="Mieczkowski P."/>
            <person name="Kruszewska J.S."/>
            <person name="Biernat P."/>
            <person name="Pawlowska J."/>
        </authorList>
    </citation>
    <scope>NUCLEOTIDE SEQUENCE</scope>
    <source>
        <strain evidence="7">WA0000017839</strain>
    </source>
</reference>
<dbReference type="PROSITE" id="PS00086">
    <property type="entry name" value="CYTOCHROME_P450"/>
    <property type="match status" value="1"/>
</dbReference>
<keyword evidence="8" id="KW-1185">Reference proteome</keyword>
<dbReference type="PANTHER" id="PTHR24305">
    <property type="entry name" value="CYTOCHROME P450"/>
    <property type="match status" value="1"/>
</dbReference>
<dbReference type="InterPro" id="IPR017972">
    <property type="entry name" value="Cyt_P450_CS"/>
</dbReference>
<evidence type="ECO:0000256" key="4">
    <source>
        <dbReference type="ARBA" id="ARBA00023004"/>
    </source>
</evidence>
<organism evidence="7 8">
    <name type="scientific">Mucor saturninus</name>
    <dbReference type="NCBI Taxonomy" id="64648"/>
    <lineage>
        <taxon>Eukaryota</taxon>
        <taxon>Fungi</taxon>
        <taxon>Fungi incertae sedis</taxon>
        <taxon>Mucoromycota</taxon>
        <taxon>Mucoromycotina</taxon>
        <taxon>Mucoromycetes</taxon>
        <taxon>Mucorales</taxon>
        <taxon>Mucorineae</taxon>
        <taxon>Mucoraceae</taxon>
        <taxon>Mucor</taxon>
    </lineage>
</organism>
<feature type="binding site" description="axial binding residue" evidence="5">
    <location>
        <position position="478"/>
    </location>
    <ligand>
        <name>heme</name>
        <dbReference type="ChEBI" id="CHEBI:30413"/>
    </ligand>
    <ligandPart>
        <name>Fe</name>
        <dbReference type="ChEBI" id="CHEBI:18248"/>
    </ligandPart>
</feature>
<evidence type="ECO:0000256" key="6">
    <source>
        <dbReference type="RuleBase" id="RU000461"/>
    </source>
</evidence>
<dbReference type="Proteomes" id="UP000603453">
    <property type="component" value="Unassembled WGS sequence"/>
</dbReference>
<evidence type="ECO:0000256" key="2">
    <source>
        <dbReference type="ARBA" id="ARBA00010617"/>
    </source>
</evidence>
<keyword evidence="6" id="KW-0503">Monooxygenase</keyword>
<accession>A0A8H7RNL5</accession>
<dbReference type="SUPFAM" id="SSF48264">
    <property type="entry name" value="Cytochrome P450"/>
    <property type="match status" value="1"/>
</dbReference>
<dbReference type="InterPro" id="IPR001128">
    <property type="entry name" value="Cyt_P450"/>
</dbReference>
<evidence type="ECO:0000256" key="3">
    <source>
        <dbReference type="ARBA" id="ARBA00022723"/>
    </source>
</evidence>
<dbReference type="EMBL" id="JAEPRD010000001">
    <property type="protein sequence ID" value="KAG2214337.1"/>
    <property type="molecule type" value="Genomic_DNA"/>
</dbReference>
<dbReference type="GO" id="GO:0016705">
    <property type="term" value="F:oxidoreductase activity, acting on paired donors, with incorporation or reduction of molecular oxygen"/>
    <property type="evidence" value="ECO:0007669"/>
    <property type="project" value="InterPro"/>
</dbReference>
<dbReference type="PANTHER" id="PTHR24305:SF166">
    <property type="entry name" value="CYTOCHROME P450 12A4, MITOCHONDRIAL-RELATED"/>
    <property type="match status" value="1"/>
</dbReference>